<organism evidence="2 3">
    <name type="scientific">Spraguea lophii (strain 42_110)</name>
    <name type="common">Microsporidian parasite</name>
    <dbReference type="NCBI Taxonomy" id="1358809"/>
    <lineage>
        <taxon>Eukaryota</taxon>
        <taxon>Fungi</taxon>
        <taxon>Fungi incertae sedis</taxon>
        <taxon>Microsporidia</taxon>
        <taxon>Spragueidae</taxon>
        <taxon>Spraguea</taxon>
    </lineage>
</organism>
<evidence type="ECO:0000313" key="3">
    <source>
        <dbReference type="Proteomes" id="UP000014978"/>
    </source>
</evidence>
<evidence type="ECO:0000256" key="1">
    <source>
        <dbReference type="SAM" id="MobiDB-lite"/>
    </source>
</evidence>
<dbReference type="Proteomes" id="UP000014978">
    <property type="component" value="Unassembled WGS sequence"/>
</dbReference>
<reference evidence="3" key="1">
    <citation type="journal article" date="2013" name="PLoS Genet.">
        <title>The genome of Spraguea lophii and the basis of host-microsporidian interactions.</title>
        <authorList>
            <person name="Campbell S.E."/>
            <person name="Williams T.A."/>
            <person name="Yousuf A."/>
            <person name="Soanes D.M."/>
            <person name="Paszkiewicz K.H."/>
            <person name="Williams B.A.P."/>
        </authorList>
    </citation>
    <scope>NUCLEOTIDE SEQUENCE [LARGE SCALE GENOMIC DNA]</scope>
    <source>
        <strain evidence="3">42_110</strain>
    </source>
</reference>
<sequence>MMNTKLNKAVRVGGLRRRRPNYGSLTDRERKLDCKKKITSLFKGKIQNVDKVDACSFEYEDKISIFENPEFKVMFDHLKNPFAYYFSCEPKDIMTKNPDIPDNFEEEVAKLNTKGLEQDGNDANEEKEKNEEEKVGKTDVEEKVENISDEVD</sequence>
<proteinExistence type="predicted"/>
<dbReference type="InParanoid" id="S7XIX1"/>
<evidence type="ECO:0000313" key="2">
    <source>
        <dbReference type="EMBL" id="EPR78984.1"/>
    </source>
</evidence>
<dbReference type="VEuPathDB" id="MicrosporidiaDB:SLOPH_940"/>
<dbReference type="HOGENOM" id="CLU_1723531_0_0_1"/>
<name>S7XIX1_SPRLO</name>
<gene>
    <name evidence="2" type="ORF">SLOPH_940</name>
</gene>
<keyword evidence="3" id="KW-1185">Reference proteome</keyword>
<protein>
    <submittedName>
        <fullName evidence="2">Uncharacterized protein</fullName>
    </submittedName>
</protein>
<feature type="region of interest" description="Disordered" evidence="1">
    <location>
        <begin position="111"/>
        <end position="152"/>
    </location>
</feature>
<accession>S7XIX1</accession>
<dbReference type="EMBL" id="ATCN01000454">
    <property type="protein sequence ID" value="EPR78984.1"/>
    <property type="molecule type" value="Genomic_DNA"/>
</dbReference>
<feature type="compositionally biased region" description="Basic and acidic residues" evidence="1">
    <location>
        <begin position="124"/>
        <end position="146"/>
    </location>
</feature>
<comment type="caution">
    <text evidence="2">The sequence shown here is derived from an EMBL/GenBank/DDBJ whole genome shotgun (WGS) entry which is preliminary data.</text>
</comment>
<dbReference type="AlphaFoldDB" id="S7XIX1"/>